<name>A0A8C2PQV2_CYPCA</name>
<dbReference type="Proteomes" id="UP000694701">
    <property type="component" value="Unplaced"/>
</dbReference>
<protein>
    <recommendedName>
        <fullName evidence="2">Immunoglobulin V-set domain-containing protein</fullName>
    </recommendedName>
</protein>
<dbReference type="InterPro" id="IPR050150">
    <property type="entry name" value="IgV_Light_Chain"/>
</dbReference>
<feature type="domain" description="Immunoglobulin V-set" evidence="2">
    <location>
        <begin position="38"/>
        <end position="107"/>
    </location>
</feature>
<reference evidence="3" key="1">
    <citation type="submission" date="2025-08" db="UniProtKB">
        <authorList>
            <consortium name="Ensembl"/>
        </authorList>
    </citation>
    <scope>IDENTIFICATION</scope>
</reference>
<dbReference type="InterPro" id="IPR036179">
    <property type="entry name" value="Ig-like_dom_sf"/>
</dbReference>
<evidence type="ECO:0000256" key="1">
    <source>
        <dbReference type="SAM" id="SignalP"/>
    </source>
</evidence>
<accession>A0A8C2PQV2</accession>
<dbReference type="InterPro" id="IPR013106">
    <property type="entry name" value="Ig_V-set"/>
</dbReference>
<dbReference type="InterPro" id="IPR013783">
    <property type="entry name" value="Ig-like_fold"/>
</dbReference>
<evidence type="ECO:0000259" key="2">
    <source>
        <dbReference type="SMART" id="SM00406"/>
    </source>
</evidence>
<dbReference type="Ensembl" id="ENSCCRT00020083958.1">
    <property type="protein sequence ID" value="ENSCCRP00020076579.1"/>
    <property type="gene ID" value="ENSCCRG00020035652.1"/>
</dbReference>
<dbReference type="SUPFAM" id="SSF48726">
    <property type="entry name" value="Immunoglobulin"/>
    <property type="match status" value="1"/>
</dbReference>
<proteinExistence type="predicted"/>
<sequence length="141" mass="15439">MNNIIIFIWTLLCCIQGSSGQITVTQTPAVQTTEAGKTVVMRCTASTPLTGCSPPCLSWYLQKPREAPKLLIYYINPLQSGTPSRFSGSGSGTDFSLTISAVQTVTVTALIQLRDTAAADERMTNNTMTQHIKHFRDYSFI</sequence>
<organism evidence="3 4">
    <name type="scientific">Cyprinus carpio</name>
    <name type="common">Common carp</name>
    <dbReference type="NCBI Taxonomy" id="7962"/>
    <lineage>
        <taxon>Eukaryota</taxon>
        <taxon>Metazoa</taxon>
        <taxon>Chordata</taxon>
        <taxon>Craniata</taxon>
        <taxon>Vertebrata</taxon>
        <taxon>Euteleostomi</taxon>
        <taxon>Actinopterygii</taxon>
        <taxon>Neopterygii</taxon>
        <taxon>Teleostei</taxon>
        <taxon>Ostariophysi</taxon>
        <taxon>Cypriniformes</taxon>
        <taxon>Cyprinidae</taxon>
        <taxon>Cyprininae</taxon>
        <taxon>Cyprinus</taxon>
    </lineage>
</organism>
<dbReference type="SMART" id="SM00406">
    <property type="entry name" value="IGv"/>
    <property type="match status" value="1"/>
</dbReference>
<feature type="chain" id="PRO_5034924880" description="Immunoglobulin V-set domain-containing protein" evidence="1">
    <location>
        <begin position="21"/>
        <end position="141"/>
    </location>
</feature>
<evidence type="ECO:0000313" key="3">
    <source>
        <dbReference type="Ensembl" id="ENSCCRP00020076579.1"/>
    </source>
</evidence>
<keyword evidence="1" id="KW-0732">Signal</keyword>
<dbReference type="Pfam" id="PF07686">
    <property type="entry name" value="V-set"/>
    <property type="match status" value="1"/>
</dbReference>
<dbReference type="PANTHER" id="PTHR23267">
    <property type="entry name" value="IMMUNOGLOBULIN LIGHT CHAIN"/>
    <property type="match status" value="1"/>
</dbReference>
<dbReference type="Gene3D" id="2.60.40.10">
    <property type="entry name" value="Immunoglobulins"/>
    <property type="match status" value="1"/>
</dbReference>
<feature type="signal peptide" evidence="1">
    <location>
        <begin position="1"/>
        <end position="20"/>
    </location>
</feature>
<evidence type="ECO:0000313" key="4">
    <source>
        <dbReference type="Proteomes" id="UP000694701"/>
    </source>
</evidence>
<dbReference type="AlphaFoldDB" id="A0A8C2PQV2"/>